<evidence type="ECO:0000256" key="1">
    <source>
        <dbReference type="SAM" id="Coils"/>
    </source>
</evidence>
<dbReference type="KEGG" id="cpat:CLPA_c04710"/>
<dbReference type="SUPFAM" id="SSF46689">
    <property type="entry name" value="Homeodomain-like"/>
    <property type="match status" value="1"/>
</dbReference>
<gene>
    <name evidence="2" type="ORF">CLPA_c04710</name>
    <name evidence="3" type="ORF">CLPA_c19950</name>
    <name evidence="4" type="ORF">CLPA_c25850</name>
    <name evidence="5" type="ORF">CP6013_00595</name>
    <name evidence="6" type="ORF">CP6013_01184</name>
    <name evidence="7" type="ORF">CP6013_02677</name>
</gene>
<dbReference type="GeneID" id="93074718"/>
<dbReference type="KEGG" id="cpae:CPAST_c25850"/>
<dbReference type="Gene3D" id="1.10.10.60">
    <property type="entry name" value="Homeodomain-like"/>
    <property type="match status" value="1"/>
</dbReference>
<dbReference type="InterPro" id="IPR002514">
    <property type="entry name" value="Transposase_8"/>
</dbReference>
<dbReference type="EMBL" id="JPGY02000001">
    <property type="protein sequence ID" value="KRU11937.1"/>
    <property type="molecule type" value="Genomic_DNA"/>
</dbReference>
<dbReference type="KEGG" id="cpae:CPAST_c19950"/>
<dbReference type="InterPro" id="IPR009057">
    <property type="entry name" value="Homeodomain-like_sf"/>
</dbReference>
<dbReference type="GO" id="GO:0004803">
    <property type="term" value="F:transposase activity"/>
    <property type="evidence" value="ECO:0007669"/>
    <property type="project" value="InterPro"/>
</dbReference>
<dbReference type="EMBL" id="JPGY02000001">
    <property type="protein sequence ID" value="KRU11348.1"/>
    <property type="molecule type" value="Genomic_DNA"/>
</dbReference>
<feature type="coiled-coil region" evidence="1">
    <location>
        <begin position="62"/>
        <end position="89"/>
    </location>
</feature>
<reference evidence="2 9" key="1">
    <citation type="journal article" date="2015" name="Genome Announc.">
        <title>Complete Genome Sequence of the Nitrogen-Fixing and Solvent-Producing Clostridium pasteurianum DSM 525.</title>
        <authorList>
            <person name="Poehlein A."/>
            <person name="Grosse-Honebrink A."/>
            <person name="Zhang Y."/>
            <person name="Minton N.P."/>
            <person name="Daniel R."/>
        </authorList>
    </citation>
    <scope>NUCLEOTIDE SEQUENCE [LARGE SCALE GENOMIC DNA]</scope>
    <source>
        <strain evidence="2">DSM 525</strain>
        <strain evidence="9">DSM 525 / ATCC 6013</strain>
    </source>
</reference>
<dbReference type="KEGG" id="cpat:CLPA_c25850"/>
<dbReference type="eggNOG" id="ENOG50327FB">
    <property type="taxonomic scope" value="Bacteria"/>
</dbReference>
<keyword evidence="9" id="KW-1185">Reference proteome</keyword>
<evidence type="ECO:0000313" key="2">
    <source>
        <dbReference type="EMBL" id="AJA50559.1"/>
    </source>
</evidence>
<dbReference type="PATRIC" id="fig|1262449.3.peg.1001"/>
<dbReference type="KEGG" id="cpae:CPAST_c04710"/>
<evidence type="ECO:0000313" key="5">
    <source>
        <dbReference type="EMBL" id="KRU11348.1"/>
    </source>
</evidence>
<reference evidence="5 8" key="3">
    <citation type="journal article" name="Genome Announc.">
        <title>Improved Draft Genome Sequence of Clostridium pasteurianum Strain ATCC 6013 (DSM 525) Using a Hybrid Next-Generation Sequencing Approach.</title>
        <authorList>
            <person name="Pyne M.E."/>
            <person name="Utturkar S."/>
            <person name="Brown S.D."/>
            <person name="Moo-Young M."/>
            <person name="Chung D.A."/>
            <person name="Chou C.P."/>
        </authorList>
    </citation>
    <scope>NUCLEOTIDE SEQUENCE [LARGE SCALE GENOMIC DNA]</scope>
    <source>
        <strain evidence="5 8">ATCC 6013</strain>
    </source>
</reference>
<evidence type="ECO:0000313" key="3">
    <source>
        <dbReference type="EMBL" id="AJA52053.1"/>
    </source>
</evidence>
<evidence type="ECO:0000313" key="7">
    <source>
        <dbReference type="EMBL" id="KRU13429.1"/>
    </source>
</evidence>
<dbReference type="EMBL" id="CP009268">
    <property type="protein sequence ID" value="AJA52642.1"/>
    <property type="molecule type" value="Genomic_DNA"/>
</dbReference>
<dbReference type="EMBL" id="CP009268">
    <property type="protein sequence ID" value="AJA52053.1"/>
    <property type="molecule type" value="Genomic_DNA"/>
</dbReference>
<evidence type="ECO:0000313" key="9">
    <source>
        <dbReference type="Proteomes" id="UP000030905"/>
    </source>
</evidence>
<proteinExistence type="predicted"/>
<dbReference type="RefSeq" id="WP_003442347.1">
    <property type="nucleotide sequence ID" value="NZ_ANZB01000001.1"/>
</dbReference>
<dbReference type="EMBL" id="CP009268">
    <property type="protein sequence ID" value="AJA50559.1"/>
    <property type="molecule type" value="Genomic_DNA"/>
</dbReference>
<dbReference type="Proteomes" id="UP000028042">
    <property type="component" value="Unassembled WGS sequence"/>
</dbReference>
<organism evidence="2 9">
    <name type="scientific">Clostridium pasteurianum DSM 525 = ATCC 6013</name>
    <dbReference type="NCBI Taxonomy" id="1262449"/>
    <lineage>
        <taxon>Bacteria</taxon>
        <taxon>Bacillati</taxon>
        <taxon>Bacillota</taxon>
        <taxon>Clostridia</taxon>
        <taxon>Eubacteriales</taxon>
        <taxon>Clostridiaceae</taxon>
        <taxon>Clostridium</taxon>
    </lineage>
</organism>
<dbReference type="GO" id="GO:0006313">
    <property type="term" value="P:DNA transposition"/>
    <property type="evidence" value="ECO:0007669"/>
    <property type="project" value="InterPro"/>
</dbReference>
<protein>
    <submittedName>
        <fullName evidence="2 5">Transposase IS3/IS911</fullName>
    </submittedName>
</protein>
<sequence>MGRRKYTLEEKIKIVEELNKGLTNAQICKKYEITSSTLSTFKKQLNVINATEPKDKKATPKEKALEEENRKLKELIGKKELELDMLQELLKKKNYLR</sequence>
<reference evidence="5" key="2">
    <citation type="submission" date="2015-10" db="EMBL/GenBank/DDBJ databases">
        <title>Improved Draft Genome Sequence of Clostridium pasteurianum Strain ATCC 6013 (DSM 525) Using a Hybrid Next-Generation Sequencing Approach.</title>
        <authorList>
            <person name="Pyne M.E."/>
            <person name="Utturkar S.M."/>
            <person name="Brown S.D."/>
            <person name="Moo-Young M."/>
            <person name="Chung D.A."/>
            <person name="Chou P.C."/>
        </authorList>
    </citation>
    <scope>NUCLEOTIDE SEQUENCE</scope>
    <source>
        <strain evidence="5">ATCC 6013</strain>
    </source>
</reference>
<dbReference type="KEGG" id="cpat:CLPA_c19950"/>
<dbReference type="GO" id="GO:0003677">
    <property type="term" value="F:DNA binding"/>
    <property type="evidence" value="ECO:0007669"/>
    <property type="project" value="InterPro"/>
</dbReference>
<evidence type="ECO:0000313" key="4">
    <source>
        <dbReference type="EMBL" id="AJA52642.1"/>
    </source>
</evidence>
<name>A0A0H3IYI1_CLOPA</name>
<evidence type="ECO:0000313" key="8">
    <source>
        <dbReference type="Proteomes" id="UP000028042"/>
    </source>
</evidence>
<dbReference type="EMBL" id="JPGY02000001">
    <property type="protein sequence ID" value="KRU13429.1"/>
    <property type="molecule type" value="Genomic_DNA"/>
</dbReference>
<dbReference type="Proteomes" id="UP000030905">
    <property type="component" value="Chromosome"/>
</dbReference>
<evidence type="ECO:0000313" key="6">
    <source>
        <dbReference type="EMBL" id="KRU11937.1"/>
    </source>
</evidence>
<dbReference type="AlphaFoldDB" id="A0A0H3IYI1"/>
<dbReference type="Pfam" id="PF01527">
    <property type="entry name" value="HTH_Tnp_1"/>
    <property type="match status" value="1"/>
</dbReference>
<keyword evidence="1" id="KW-0175">Coiled coil</keyword>
<accession>A0A0H3IYI1</accession>